<keyword evidence="2" id="KW-1185">Reference proteome</keyword>
<gene>
    <name evidence="1" type="ORF">DPMN_097483</name>
</gene>
<sequence length="219" mass="23890">MTLHTDKQMYSCGSLAPKMGRGKREGGCMDHKFRKEPEPWELADGCIQLVSDLCQLQKFAAKVAELLPLVAKAASYDHYTHHANMKETLCHRIPHMATGLGKRYFKAYLEIFFDAIFASLDSENSLTSAAASNCLAELANFLGPSILRGRIEQYNPRYLERLQSDLGSPAVTTGPGRFQASHLPPLNMPGGSFGPVPFSGQSPTAFDGPGPAFSFPGHT</sequence>
<dbReference type="AlphaFoldDB" id="A0A9D4LD02"/>
<reference evidence="1" key="2">
    <citation type="submission" date="2020-11" db="EMBL/GenBank/DDBJ databases">
        <authorList>
            <person name="McCartney M.A."/>
            <person name="Auch B."/>
            <person name="Kono T."/>
            <person name="Mallez S."/>
            <person name="Becker A."/>
            <person name="Gohl D.M."/>
            <person name="Silverstein K.A.T."/>
            <person name="Koren S."/>
            <person name="Bechman K.B."/>
            <person name="Herman A."/>
            <person name="Abrahante J.E."/>
            <person name="Garbe J."/>
        </authorList>
    </citation>
    <scope>NUCLEOTIDE SEQUENCE</scope>
    <source>
        <strain evidence="1">Duluth1</strain>
        <tissue evidence="1">Whole animal</tissue>
    </source>
</reference>
<proteinExistence type="predicted"/>
<name>A0A9D4LD02_DREPO</name>
<dbReference type="SUPFAM" id="SSF48371">
    <property type="entry name" value="ARM repeat"/>
    <property type="match status" value="1"/>
</dbReference>
<dbReference type="EMBL" id="JAIWYP010000003">
    <property type="protein sequence ID" value="KAH3854922.1"/>
    <property type="molecule type" value="Genomic_DNA"/>
</dbReference>
<evidence type="ECO:0000313" key="2">
    <source>
        <dbReference type="Proteomes" id="UP000828390"/>
    </source>
</evidence>
<reference evidence="1" key="1">
    <citation type="journal article" date="2019" name="bioRxiv">
        <title>The Genome of the Zebra Mussel, Dreissena polymorpha: A Resource for Invasive Species Research.</title>
        <authorList>
            <person name="McCartney M.A."/>
            <person name="Auch B."/>
            <person name="Kono T."/>
            <person name="Mallez S."/>
            <person name="Zhang Y."/>
            <person name="Obille A."/>
            <person name="Becker A."/>
            <person name="Abrahante J.E."/>
            <person name="Garbe J."/>
            <person name="Badalamenti J.P."/>
            <person name="Herman A."/>
            <person name="Mangelson H."/>
            <person name="Liachko I."/>
            <person name="Sullivan S."/>
            <person name="Sone E.D."/>
            <person name="Koren S."/>
            <person name="Silverstein K.A.T."/>
            <person name="Beckman K.B."/>
            <person name="Gohl D.M."/>
        </authorList>
    </citation>
    <scope>NUCLEOTIDE SEQUENCE</scope>
    <source>
        <strain evidence="1">Duluth1</strain>
        <tissue evidence="1">Whole animal</tissue>
    </source>
</reference>
<dbReference type="Proteomes" id="UP000828390">
    <property type="component" value="Unassembled WGS sequence"/>
</dbReference>
<protein>
    <submittedName>
        <fullName evidence="1">Uncharacterized protein</fullName>
    </submittedName>
</protein>
<dbReference type="InterPro" id="IPR011989">
    <property type="entry name" value="ARM-like"/>
</dbReference>
<dbReference type="InterPro" id="IPR016024">
    <property type="entry name" value="ARM-type_fold"/>
</dbReference>
<organism evidence="1 2">
    <name type="scientific">Dreissena polymorpha</name>
    <name type="common">Zebra mussel</name>
    <name type="synonym">Mytilus polymorpha</name>
    <dbReference type="NCBI Taxonomy" id="45954"/>
    <lineage>
        <taxon>Eukaryota</taxon>
        <taxon>Metazoa</taxon>
        <taxon>Spiralia</taxon>
        <taxon>Lophotrochozoa</taxon>
        <taxon>Mollusca</taxon>
        <taxon>Bivalvia</taxon>
        <taxon>Autobranchia</taxon>
        <taxon>Heteroconchia</taxon>
        <taxon>Euheterodonta</taxon>
        <taxon>Imparidentia</taxon>
        <taxon>Neoheterodontei</taxon>
        <taxon>Myida</taxon>
        <taxon>Dreissenoidea</taxon>
        <taxon>Dreissenidae</taxon>
        <taxon>Dreissena</taxon>
    </lineage>
</organism>
<accession>A0A9D4LD02</accession>
<evidence type="ECO:0000313" key="1">
    <source>
        <dbReference type="EMBL" id="KAH3854922.1"/>
    </source>
</evidence>
<dbReference type="Gene3D" id="1.25.10.10">
    <property type="entry name" value="Leucine-rich Repeat Variant"/>
    <property type="match status" value="1"/>
</dbReference>
<comment type="caution">
    <text evidence="1">The sequence shown here is derived from an EMBL/GenBank/DDBJ whole genome shotgun (WGS) entry which is preliminary data.</text>
</comment>